<dbReference type="EMBL" id="CCAZ020000001">
    <property type="protein sequence ID" value="CEG08203.1"/>
    <property type="molecule type" value="Genomic_DNA"/>
</dbReference>
<organism evidence="1 2">
    <name type="scientific">Afipia felis</name>
    <name type="common">Cat scratch disease bacillus</name>
    <dbReference type="NCBI Taxonomy" id="1035"/>
    <lineage>
        <taxon>Bacteria</taxon>
        <taxon>Pseudomonadati</taxon>
        <taxon>Pseudomonadota</taxon>
        <taxon>Alphaproteobacteria</taxon>
        <taxon>Hyphomicrobiales</taxon>
        <taxon>Nitrobacteraceae</taxon>
        <taxon>Afipia</taxon>
    </lineage>
</organism>
<proteinExistence type="predicted"/>
<dbReference type="AlphaFoldDB" id="A0A090N793"/>
<dbReference type="STRING" id="1035.BN961_01617"/>
<gene>
    <name evidence="1" type="ORF">BN961_01617</name>
</gene>
<keyword evidence="2" id="KW-1185">Reference proteome</keyword>
<dbReference type="Proteomes" id="UP000035762">
    <property type="component" value="Unassembled WGS sequence"/>
</dbReference>
<protein>
    <submittedName>
        <fullName evidence="1">Uncharacterized protein</fullName>
    </submittedName>
</protein>
<comment type="caution">
    <text evidence="1">The sequence shown here is derived from an EMBL/GenBank/DDBJ whole genome shotgun (WGS) entry which is preliminary data.</text>
</comment>
<reference evidence="1 2" key="1">
    <citation type="journal article" date="2014" name="Genome Announc.">
        <title>Genome Sequence of Afipia felis Strain 76713, Isolated in Hospital Water Using an Amoeba Co-Culture Procedure.</title>
        <authorList>
            <person name="Benamar S."/>
            <person name="La Scola B."/>
            <person name="Croce O."/>
        </authorList>
    </citation>
    <scope>NUCLEOTIDE SEQUENCE [LARGE SCALE GENOMIC DNA]</scope>
    <source>
        <strain evidence="1 2">76713</strain>
    </source>
</reference>
<evidence type="ECO:0000313" key="2">
    <source>
        <dbReference type="Proteomes" id="UP000035762"/>
    </source>
</evidence>
<accession>A0A090N793</accession>
<evidence type="ECO:0000313" key="1">
    <source>
        <dbReference type="EMBL" id="CEG08203.1"/>
    </source>
</evidence>
<name>A0A090N793_AFIFE</name>
<sequence>MSGTERHSHDGTVSSSTFFRRAATPALRKYFCASTSEATCDQNSGTSTLSSLNTTEPSGLRISLVVSRNEMSA</sequence>